<comment type="pathway">
    <text evidence="2">Lipid metabolism.</text>
</comment>
<name>H9WLF3_PINTA</name>
<keyword evidence="4" id="KW-0808">Transferase</keyword>
<dbReference type="GO" id="GO:0004144">
    <property type="term" value="F:diacylglycerol O-acyltransferase activity"/>
    <property type="evidence" value="ECO:0007669"/>
    <property type="project" value="UniProtKB-EC"/>
</dbReference>
<sequence>EQENWEELEPVTPAGRLFNQPSLNCYILVIFGFKTQMDVEALKAGLEATLIKHKRFSSIVKEDKRGVLKWMPVDVNIDDHVLLPFIDPADNCNRNFVKQYTAKLATAPPLHPSRPLWQIHLLRVRSEEAASSLVMRVHHSLGDGVSLMSL</sequence>
<dbReference type="InterPro" id="IPR004255">
    <property type="entry name" value="O-acyltransferase_WSD1_N"/>
</dbReference>
<evidence type="ECO:0000256" key="3">
    <source>
        <dbReference type="ARBA" id="ARBA00013244"/>
    </source>
</evidence>
<reference evidence="9" key="1">
    <citation type="submission" date="2008-08" db="EMBL/GenBank/DDBJ databases">
        <title>Nucleotide Diversity and Divergence in the Loblolly Pine Gene Space.</title>
        <authorList>
            <person name="Neale D.B."/>
            <person name="Wegrzyn J.L."/>
            <person name="Lee J.M."/>
            <person name="Eckert A.J."/>
            <person name="Liechty J.D."/>
            <person name="Stevens K.A."/>
            <person name="Langley C.H."/>
        </authorList>
    </citation>
    <scope>NUCLEOTIDE SEQUENCE</scope>
    <source>
        <strain evidence="8">1449</strain>
        <strain evidence="9">1458</strain>
        <tissue evidence="9">Megagametophyte</tissue>
    </source>
</reference>
<dbReference type="GO" id="GO:0005886">
    <property type="term" value="C:plasma membrane"/>
    <property type="evidence" value="ECO:0007669"/>
    <property type="project" value="TreeGrafter"/>
</dbReference>
<dbReference type="InterPro" id="IPR023213">
    <property type="entry name" value="CAT-like_dom_sf"/>
</dbReference>
<dbReference type="AlphaFoldDB" id="H9WLF3"/>
<comment type="pathway">
    <text evidence="1">Glycerolipid metabolism; triacylglycerol biosynthesis.</text>
</comment>
<evidence type="ECO:0000313" key="9">
    <source>
        <dbReference type="EMBL" id="AFG62846.1"/>
    </source>
</evidence>
<dbReference type="EMBL" id="FJ075998">
    <property type="protein sequence ID" value="AFG62844.1"/>
    <property type="molecule type" value="Genomic_DNA"/>
</dbReference>
<dbReference type="UniPathway" id="UPA00842"/>
<feature type="domain" description="O-acyltransferase WSD1-like N-terminal" evidence="7">
    <location>
        <begin position="39"/>
        <end position="149"/>
    </location>
</feature>
<organism evidence="9">
    <name type="scientific">Pinus taeda</name>
    <name type="common">Loblolly pine</name>
    <dbReference type="NCBI Taxonomy" id="3352"/>
    <lineage>
        <taxon>Eukaryota</taxon>
        <taxon>Viridiplantae</taxon>
        <taxon>Streptophyta</taxon>
        <taxon>Embryophyta</taxon>
        <taxon>Tracheophyta</taxon>
        <taxon>Spermatophyta</taxon>
        <taxon>Pinopsida</taxon>
        <taxon>Pinidae</taxon>
        <taxon>Conifers I</taxon>
        <taxon>Pinales</taxon>
        <taxon>Pinaceae</taxon>
        <taxon>Pinus</taxon>
        <taxon>Pinus subgen. Pinus</taxon>
    </lineage>
</organism>
<feature type="non-terminal residue" evidence="9">
    <location>
        <position position="1"/>
    </location>
</feature>
<evidence type="ECO:0000259" key="7">
    <source>
        <dbReference type="Pfam" id="PF03007"/>
    </source>
</evidence>
<evidence type="ECO:0000256" key="2">
    <source>
        <dbReference type="ARBA" id="ARBA00005189"/>
    </source>
</evidence>
<evidence type="ECO:0000256" key="6">
    <source>
        <dbReference type="ARBA" id="ARBA00048109"/>
    </source>
</evidence>
<dbReference type="UniPathway" id="UPA00282"/>
<dbReference type="EC" id="2.3.1.20" evidence="3"/>
<proteinExistence type="predicted"/>
<dbReference type="InterPro" id="IPR045034">
    <property type="entry name" value="O-acyltransferase_WSD1-like"/>
</dbReference>
<evidence type="ECO:0000256" key="4">
    <source>
        <dbReference type="ARBA" id="ARBA00022679"/>
    </source>
</evidence>
<dbReference type="SUPFAM" id="SSF52777">
    <property type="entry name" value="CoA-dependent acyltransferases"/>
    <property type="match status" value="1"/>
</dbReference>
<accession>H9WLF3</accession>
<evidence type="ECO:0000313" key="8">
    <source>
        <dbReference type="EMBL" id="AFG62844.1"/>
    </source>
</evidence>
<feature type="non-terminal residue" evidence="9">
    <location>
        <position position="150"/>
    </location>
</feature>
<dbReference type="Pfam" id="PF03007">
    <property type="entry name" value="WS_DGAT_cat"/>
    <property type="match status" value="1"/>
</dbReference>
<evidence type="ECO:0000256" key="5">
    <source>
        <dbReference type="ARBA" id="ARBA00023315"/>
    </source>
</evidence>
<evidence type="ECO:0000256" key="1">
    <source>
        <dbReference type="ARBA" id="ARBA00004771"/>
    </source>
</evidence>
<gene>
    <name evidence="9" type="ORF">0_5652_02</name>
</gene>
<dbReference type="EMBL" id="FJ076001">
    <property type="protein sequence ID" value="AFG62846.1"/>
    <property type="molecule type" value="Genomic_DNA"/>
</dbReference>
<keyword evidence="5" id="KW-0012">Acyltransferase</keyword>
<dbReference type="GO" id="GO:0042617">
    <property type="term" value="P:paclitaxel biosynthetic process"/>
    <property type="evidence" value="ECO:0007669"/>
    <property type="project" value="UniProtKB-UniPathway"/>
</dbReference>
<dbReference type="PANTHER" id="PTHR31650:SF1">
    <property type="entry name" value="WAX ESTER SYNTHASE_DIACYLGLYCEROL ACYLTRANSFERASE 4-RELATED"/>
    <property type="match status" value="1"/>
</dbReference>
<dbReference type="GO" id="GO:0019432">
    <property type="term" value="P:triglyceride biosynthetic process"/>
    <property type="evidence" value="ECO:0007669"/>
    <property type="project" value="UniProtKB-UniPathway"/>
</dbReference>
<dbReference type="Gene3D" id="3.30.559.10">
    <property type="entry name" value="Chloramphenicol acetyltransferase-like domain"/>
    <property type="match status" value="1"/>
</dbReference>
<comment type="catalytic activity">
    <reaction evidence="6">
        <text>an acyl-CoA + a 1,2-diacyl-sn-glycerol = a triacyl-sn-glycerol + CoA</text>
        <dbReference type="Rhea" id="RHEA:10868"/>
        <dbReference type="ChEBI" id="CHEBI:17815"/>
        <dbReference type="ChEBI" id="CHEBI:57287"/>
        <dbReference type="ChEBI" id="CHEBI:58342"/>
        <dbReference type="ChEBI" id="CHEBI:64615"/>
        <dbReference type="EC" id="2.3.1.20"/>
    </reaction>
</comment>
<dbReference type="PANTHER" id="PTHR31650">
    <property type="entry name" value="O-ACYLTRANSFERASE (WSD1-LIKE) FAMILY PROTEIN"/>
    <property type="match status" value="1"/>
</dbReference>
<protein>
    <recommendedName>
        <fullName evidence="3">diacylglycerol O-acyltransferase</fullName>
        <ecNumber evidence="3">2.3.1.20</ecNumber>
    </recommendedName>
</protein>